<comment type="caution">
    <text evidence="1">The sequence shown here is derived from an EMBL/GenBank/DDBJ whole genome shotgun (WGS) entry which is preliminary data.</text>
</comment>
<name>A0A3D9E0W0_9GAMM</name>
<dbReference type="RefSeq" id="WP_115852400.1">
    <property type="nucleotide sequence ID" value="NZ_QRDJ01000002.1"/>
</dbReference>
<accession>A0A3D9E0W0</accession>
<dbReference type="AlphaFoldDB" id="A0A3D9E0W0"/>
<proteinExistence type="predicted"/>
<reference evidence="1 2" key="1">
    <citation type="submission" date="2018-07" db="EMBL/GenBank/DDBJ databases">
        <title>Genomic Encyclopedia of Type Strains, Phase IV (KMG-IV): sequencing the most valuable type-strain genomes for metagenomic binning, comparative biology and taxonomic classification.</title>
        <authorList>
            <person name="Goeker M."/>
        </authorList>
    </citation>
    <scope>NUCLEOTIDE SEQUENCE [LARGE SCALE GENOMIC DNA]</scope>
    <source>
        <strain evidence="1 2">DSM 14324</strain>
    </source>
</reference>
<dbReference type="EMBL" id="QRDJ01000002">
    <property type="protein sequence ID" value="REC96667.1"/>
    <property type="molecule type" value="Genomic_DNA"/>
</dbReference>
<evidence type="ECO:0000313" key="2">
    <source>
        <dbReference type="Proteomes" id="UP000256334"/>
    </source>
</evidence>
<organism evidence="1 2">
    <name type="scientific">Kushneria indalinina DSM 14324</name>
    <dbReference type="NCBI Taxonomy" id="1122140"/>
    <lineage>
        <taxon>Bacteria</taxon>
        <taxon>Pseudomonadati</taxon>
        <taxon>Pseudomonadota</taxon>
        <taxon>Gammaproteobacteria</taxon>
        <taxon>Oceanospirillales</taxon>
        <taxon>Halomonadaceae</taxon>
        <taxon>Kushneria</taxon>
    </lineage>
</organism>
<evidence type="ECO:0000313" key="1">
    <source>
        <dbReference type="EMBL" id="REC96667.1"/>
    </source>
</evidence>
<dbReference type="Proteomes" id="UP000256334">
    <property type="component" value="Unassembled WGS sequence"/>
</dbReference>
<sequence>MADNTPTRRQAYLTEAADGLKSVGGIIAGASLVGGFISEQFGPGAGFLGLVAGLGIQQLGAYGKAVVLSSNKPSSNGGGKA</sequence>
<gene>
    <name evidence="1" type="ORF">C8D72_0012</name>
</gene>
<keyword evidence="2" id="KW-1185">Reference proteome</keyword>
<protein>
    <submittedName>
        <fullName evidence="1">Uncharacterized protein</fullName>
    </submittedName>
</protein>